<dbReference type="GO" id="GO:0004817">
    <property type="term" value="F:cysteine-tRNA ligase activity"/>
    <property type="evidence" value="ECO:0007669"/>
    <property type="project" value="TreeGrafter"/>
</dbReference>
<dbReference type="STRING" id="1561998.A0A1I7TKL3"/>
<dbReference type="InterPro" id="IPR024909">
    <property type="entry name" value="Cys-tRNA/MSH_ligase"/>
</dbReference>
<reference evidence="4" key="1">
    <citation type="submission" date="2016-11" db="UniProtKB">
        <authorList>
            <consortium name="WormBaseParasite"/>
        </authorList>
    </citation>
    <scope>IDENTIFICATION</scope>
</reference>
<feature type="region of interest" description="Disordered" evidence="2">
    <location>
        <begin position="208"/>
        <end position="231"/>
    </location>
</feature>
<organism evidence="3 4">
    <name type="scientific">Caenorhabditis tropicalis</name>
    <dbReference type="NCBI Taxonomy" id="1561998"/>
    <lineage>
        <taxon>Eukaryota</taxon>
        <taxon>Metazoa</taxon>
        <taxon>Ecdysozoa</taxon>
        <taxon>Nematoda</taxon>
        <taxon>Chromadorea</taxon>
        <taxon>Rhabditida</taxon>
        <taxon>Rhabditina</taxon>
        <taxon>Rhabditomorpha</taxon>
        <taxon>Rhabditoidea</taxon>
        <taxon>Rhabditidae</taxon>
        <taxon>Peloderinae</taxon>
        <taxon>Caenorhabditis</taxon>
    </lineage>
</organism>
<proteinExistence type="predicted"/>
<dbReference type="Proteomes" id="UP000095282">
    <property type="component" value="Unplaced"/>
</dbReference>
<sequence length="251" mass="28627">MDDFGKLKFDVHAALCDSVDTRTVIEKFRELIALGNAYINETDSEKTKPNCLLLRNIAAYITNLLKIFGAIPQSSQEIGFVSEDDCNGTSFNKEDIVMPYLDALAKFRENIRSIAKEHKVNAILEECDILRDKTLTNLGVRLEDKNGHTTVKLGDRASLMREQEQKEAEKKRKEKEKLDKELKAREKSEKEAASIKIKPEEFFKQGENSGKFSQYDARGVPTHMADGTEVTKSQLKKLEKAYEAQKKKYQE</sequence>
<name>A0A1I7TKL3_9PELO</name>
<evidence type="ECO:0000313" key="3">
    <source>
        <dbReference type="Proteomes" id="UP000095282"/>
    </source>
</evidence>
<dbReference type="SUPFAM" id="SSF47323">
    <property type="entry name" value="Anticodon-binding domain of a subclass of class I aminoacyl-tRNA synthetases"/>
    <property type="match status" value="1"/>
</dbReference>
<dbReference type="eggNOG" id="KOG2007">
    <property type="taxonomic scope" value="Eukaryota"/>
</dbReference>
<dbReference type="InterPro" id="IPR009080">
    <property type="entry name" value="tRNAsynth_Ia_anticodon-bd"/>
</dbReference>
<dbReference type="AlphaFoldDB" id="A0A1I7TKL3"/>
<evidence type="ECO:0000256" key="1">
    <source>
        <dbReference type="ARBA" id="ARBA00039362"/>
    </source>
</evidence>
<keyword evidence="3" id="KW-1185">Reference proteome</keyword>
<accession>A0A1I7TKL3</accession>
<dbReference type="WBParaSite" id="Csp11.Scaffold627.g6834.t1">
    <property type="protein sequence ID" value="Csp11.Scaffold627.g6834.t1"/>
    <property type="gene ID" value="Csp11.Scaffold627.g6834"/>
</dbReference>
<feature type="region of interest" description="Disordered" evidence="2">
    <location>
        <begin position="164"/>
        <end position="195"/>
    </location>
</feature>
<dbReference type="GO" id="GO:0005524">
    <property type="term" value="F:ATP binding"/>
    <property type="evidence" value="ECO:0007669"/>
    <property type="project" value="InterPro"/>
</dbReference>
<evidence type="ECO:0000313" key="4">
    <source>
        <dbReference type="WBParaSite" id="Csp11.Scaffold627.g6834.t1"/>
    </source>
</evidence>
<dbReference type="PANTHER" id="PTHR10890">
    <property type="entry name" value="CYSTEINYL-TRNA SYNTHETASE"/>
    <property type="match status" value="1"/>
</dbReference>
<evidence type="ECO:0000256" key="2">
    <source>
        <dbReference type="SAM" id="MobiDB-lite"/>
    </source>
</evidence>
<dbReference type="PANTHER" id="PTHR10890:SF3">
    <property type="entry name" value="CYSTEINE--TRNA LIGASE, CYTOPLASMIC"/>
    <property type="match status" value="1"/>
</dbReference>
<dbReference type="GO" id="GO:0005737">
    <property type="term" value="C:cytoplasm"/>
    <property type="evidence" value="ECO:0007669"/>
    <property type="project" value="TreeGrafter"/>
</dbReference>
<protein>
    <recommendedName>
        <fullName evidence="1">Cysteine--tRNA ligase, cytoplasmic</fullName>
    </recommendedName>
</protein>
<dbReference type="GO" id="GO:0006423">
    <property type="term" value="P:cysteinyl-tRNA aminoacylation"/>
    <property type="evidence" value="ECO:0007669"/>
    <property type="project" value="TreeGrafter"/>
</dbReference>